<gene>
    <name evidence="1" type="ORF">EI293_02760</name>
</gene>
<protein>
    <recommendedName>
        <fullName evidence="3">Ribbon-helix-helix protein, CopG family</fullName>
    </recommendedName>
</protein>
<dbReference type="RefSeq" id="WP_125435450.1">
    <property type="nucleotide sequence ID" value="NZ_RWIU01000001.1"/>
</dbReference>
<evidence type="ECO:0008006" key="3">
    <source>
        <dbReference type="Google" id="ProtNLM"/>
    </source>
</evidence>
<sequence>MKAPDTTGKSRKPQLNIALEAAEKKLVEDVAKARGVTVSSLVRMLAFDEARRLKIALPGTND</sequence>
<accession>A0A3R9NY69</accession>
<comment type="caution">
    <text evidence="1">The sequence shown here is derived from an EMBL/GenBank/DDBJ whole genome shotgun (WGS) entry which is preliminary data.</text>
</comment>
<keyword evidence="2" id="KW-1185">Reference proteome</keyword>
<dbReference type="EMBL" id="RWIU01000001">
    <property type="protein sequence ID" value="RSK46108.1"/>
    <property type="molecule type" value="Genomic_DNA"/>
</dbReference>
<reference evidence="1 2" key="1">
    <citation type="submission" date="2018-12" db="EMBL/GenBank/DDBJ databases">
        <authorList>
            <person name="Feng G."/>
            <person name="Zhu H."/>
        </authorList>
    </citation>
    <scope>NUCLEOTIDE SEQUENCE [LARGE SCALE GENOMIC DNA]</scope>
    <source>
        <strain evidence="1 2">LMG 26000</strain>
    </source>
</reference>
<organism evidence="1 2">
    <name type="scientific">Hymenobacter perfusus</name>
    <dbReference type="NCBI Taxonomy" id="1236770"/>
    <lineage>
        <taxon>Bacteria</taxon>
        <taxon>Pseudomonadati</taxon>
        <taxon>Bacteroidota</taxon>
        <taxon>Cytophagia</taxon>
        <taxon>Cytophagales</taxon>
        <taxon>Hymenobacteraceae</taxon>
        <taxon>Hymenobacter</taxon>
    </lineage>
</organism>
<dbReference type="Proteomes" id="UP000270291">
    <property type="component" value="Unassembled WGS sequence"/>
</dbReference>
<evidence type="ECO:0000313" key="1">
    <source>
        <dbReference type="EMBL" id="RSK46108.1"/>
    </source>
</evidence>
<evidence type="ECO:0000313" key="2">
    <source>
        <dbReference type="Proteomes" id="UP000270291"/>
    </source>
</evidence>
<proteinExistence type="predicted"/>
<dbReference type="AlphaFoldDB" id="A0A3R9NY69"/>
<name>A0A3R9NY69_9BACT</name>